<keyword evidence="2" id="KW-1185">Reference proteome</keyword>
<protein>
    <submittedName>
        <fullName evidence="1">Uncharacterized protein</fullName>
    </submittedName>
</protein>
<sequence length="407" mass="44863">MTSSFTSSELLRFESLGDNCEFGFVLRRHACEAGSLFRWAAMKPDQLLSLLRANFTDFYRFENLAPLRTNMVLDAPYGIGWHTDLKSEVASGRLHYRDDEATRRKLHRKEVRKLQYLLSKFAARLRLGGVIYVLKSNGGIAPDTVDGILDELTALAGHTDFALLEVQASDDPARIGTVERRGPQRLRGYVSRFAAYQKADDVDAEAWTRIMDGARHLYPCPDWSRRLADLHVESVDGGIQLAFPIDASQDLNKPIMGDLRAGMARLLNGNQWCRVFGDNFRLHGPNPDRPGNALRWTGVYPPGPFQLSATARCPVSDSVPLRLSVHIHKDDGTLVAEEELQAQPGRAGEIALLCPVGGQPLTITITVNAARALQTGERAVVDLTPPGLHPDLPAPKLDLMAARAVAA</sequence>
<name>A0ABS4SHH3_9PROT</name>
<comment type="caution">
    <text evidence="1">The sequence shown here is derived from an EMBL/GenBank/DDBJ whole genome shotgun (WGS) entry which is preliminary data.</text>
</comment>
<evidence type="ECO:0000313" key="1">
    <source>
        <dbReference type="EMBL" id="MBP2291488.1"/>
    </source>
</evidence>
<dbReference type="Proteomes" id="UP000781958">
    <property type="component" value="Unassembled WGS sequence"/>
</dbReference>
<dbReference type="EMBL" id="JAGINP010000003">
    <property type="protein sequence ID" value="MBP2291488.1"/>
    <property type="molecule type" value="Genomic_DNA"/>
</dbReference>
<evidence type="ECO:0000313" key="2">
    <source>
        <dbReference type="Proteomes" id="UP000781958"/>
    </source>
</evidence>
<reference evidence="1 2" key="1">
    <citation type="submission" date="2021-03" db="EMBL/GenBank/DDBJ databases">
        <title>Genomic Encyclopedia of Type Strains, Phase III (KMG-III): the genomes of soil and plant-associated and newly described type strains.</title>
        <authorList>
            <person name="Whitman W."/>
        </authorList>
    </citation>
    <scope>NUCLEOTIDE SEQUENCE [LARGE SCALE GENOMIC DNA]</scope>
    <source>
        <strain evidence="1 2">IMMIB AFH-6</strain>
    </source>
</reference>
<organism evidence="1 2">
    <name type="scientific">Azospirillum rugosum</name>
    <dbReference type="NCBI Taxonomy" id="416170"/>
    <lineage>
        <taxon>Bacteria</taxon>
        <taxon>Pseudomonadati</taxon>
        <taxon>Pseudomonadota</taxon>
        <taxon>Alphaproteobacteria</taxon>
        <taxon>Rhodospirillales</taxon>
        <taxon>Azospirillaceae</taxon>
        <taxon>Azospirillum</taxon>
    </lineage>
</organism>
<dbReference type="RefSeq" id="WP_307419067.1">
    <property type="nucleotide sequence ID" value="NZ_JAGINP010000003.1"/>
</dbReference>
<proteinExistence type="predicted"/>
<gene>
    <name evidence="1" type="ORF">J2851_001237</name>
</gene>
<accession>A0ABS4SHH3</accession>